<reference evidence="3" key="1">
    <citation type="submission" date="2015-01" db="EMBL/GenBank/DDBJ databases">
        <authorList>
            <person name="Manzoor Shahid"/>
            <person name="Zubair Saima"/>
        </authorList>
    </citation>
    <scope>NUCLEOTIDE SEQUENCE [LARGE SCALE GENOMIC DNA]</scope>
    <source>
        <strain evidence="3">Sp3</strain>
    </source>
</reference>
<evidence type="ECO:0008006" key="4">
    <source>
        <dbReference type="Google" id="ProtNLM"/>
    </source>
</evidence>
<accession>A0A0B7MJD9</accession>
<keyword evidence="3" id="KW-1185">Reference proteome</keyword>
<evidence type="ECO:0000313" key="2">
    <source>
        <dbReference type="EMBL" id="CEO88101.1"/>
    </source>
</evidence>
<dbReference type="InterPro" id="IPR018247">
    <property type="entry name" value="EF_Hand_1_Ca_BS"/>
</dbReference>
<evidence type="ECO:0000256" key="1">
    <source>
        <dbReference type="SAM" id="MobiDB-lite"/>
    </source>
</evidence>
<name>A0A0B7MJD9_9FIRM</name>
<dbReference type="PROSITE" id="PS00018">
    <property type="entry name" value="EF_HAND_1"/>
    <property type="match status" value="1"/>
</dbReference>
<gene>
    <name evidence="2" type="ORF">SSCH_1470010</name>
</gene>
<dbReference type="Proteomes" id="UP000046155">
    <property type="component" value="Unassembled WGS sequence"/>
</dbReference>
<sequence>MTYESGQSVEYSYDAGGNLLSSSCVQSGDLNGDGKINAQDIVLGGSKQSHDESGISNTHNLTDWGGSL</sequence>
<proteinExistence type="predicted"/>
<organism evidence="2 3">
    <name type="scientific">Syntrophaceticus schinkii</name>
    <dbReference type="NCBI Taxonomy" id="499207"/>
    <lineage>
        <taxon>Bacteria</taxon>
        <taxon>Bacillati</taxon>
        <taxon>Bacillota</taxon>
        <taxon>Clostridia</taxon>
        <taxon>Thermoanaerobacterales</taxon>
        <taxon>Thermoanaerobacterales Family III. Incertae Sedis</taxon>
        <taxon>Syntrophaceticus</taxon>
    </lineage>
</organism>
<dbReference type="EMBL" id="CDRZ01000054">
    <property type="protein sequence ID" value="CEO88101.1"/>
    <property type="molecule type" value="Genomic_DNA"/>
</dbReference>
<protein>
    <recommendedName>
        <fullName evidence="4">Dockerin domain-containing protein</fullName>
    </recommendedName>
</protein>
<evidence type="ECO:0000313" key="3">
    <source>
        <dbReference type="Proteomes" id="UP000046155"/>
    </source>
</evidence>
<dbReference type="AlphaFoldDB" id="A0A0B7MJD9"/>
<feature type="region of interest" description="Disordered" evidence="1">
    <location>
        <begin position="46"/>
        <end position="68"/>
    </location>
</feature>